<organism evidence="2 3">
    <name type="scientific">Enhygromyxa salina</name>
    <dbReference type="NCBI Taxonomy" id="215803"/>
    <lineage>
        <taxon>Bacteria</taxon>
        <taxon>Pseudomonadati</taxon>
        <taxon>Myxococcota</taxon>
        <taxon>Polyangia</taxon>
        <taxon>Nannocystales</taxon>
        <taxon>Nannocystaceae</taxon>
        <taxon>Enhygromyxa</taxon>
    </lineage>
</organism>
<keyword evidence="1" id="KW-1133">Transmembrane helix</keyword>
<dbReference type="RefSeq" id="WP_106092943.1">
    <property type="nucleotide sequence ID" value="NZ_PVNL01000118.1"/>
</dbReference>
<keyword evidence="1" id="KW-0812">Transmembrane</keyword>
<evidence type="ECO:0000313" key="3">
    <source>
        <dbReference type="Proteomes" id="UP000238823"/>
    </source>
</evidence>
<feature type="transmembrane region" description="Helical" evidence="1">
    <location>
        <begin position="119"/>
        <end position="140"/>
    </location>
</feature>
<dbReference type="EMBL" id="PVNL01000118">
    <property type="protein sequence ID" value="PRQ00593.1"/>
    <property type="molecule type" value="Genomic_DNA"/>
</dbReference>
<accession>A0A2S9Y665</accession>
<dbReference type="Proteomes" id="UP000238823">
    <property type="component" value="Unassembled WGS sequence"/>
</dbReference>
<name>A0A2S9Y665_9BACT</name>
<protein>
    <submittedName>
        <fullName evidence="2">Uncharacterized protein</fullName>
    </submittedName>
</protein>
<evidence type="ECO:0000313" key="2">
    <source>
        <dbReference type="EMBL" id="PRQ00593.1"/>
    </source>
</evidence>
<proteinExistence type="predicted"/>
<feature type="transmembrane region" description="Helical" evidence="1">
    <location>
        <begin position="47"/>
        <end position="67"/>
    </location>
</feature>
<comment type="caution">
    <text evidence="2">The sequence shown here is derived from an EMBL/GenBank/DDBJ whole genome shotgun (WGS) entry which is preliminary data.</text>
</comment>
<dbReference type="AlphaFoldDB" id="A0A2S9Y665"/>
<sequence length="142" mass="14742">MLEDLAPLLVLAAFVFVLGMVTWWKFARAANNIEWATQFLDAPARRVGGVCVVAALALGLALIFVGVDPNGAFATASVSGMGAFIALLGALGIEGLLLETESVTAARLASGEPPPSSTRGRIVAIALGLAPIIAVVWVFWPR</sequence>
<gene>
    <name evidence="2" type="ORF">ENSA7_60880</name>
</gene>
<feature type="transmembrane region" description="Helical" evidence="1">
    <location>
        <begin position="6"/>
        <end position="26"/>
    </location>
</feature>
<keyword evidence="1" id="KW-0472">Membrane</keyword>
<reference evidence="2 3" key="1">
    <citation type="submission" date="2018-03" db="EMBL/GenBank/DDBJ databases">
        <title>Draft Genome Sequences of the Obligatory Marine Myxobacteria Enhygromyxa salina SWB007.</title>
        <authorList>
            <person name="Poehlein A."/>
            <person name="Moghaddam J.A."/>
            <person name="Harms H."/>
            <person name="Alanjari M."/>
            <person name="Koenig G.M."/>
            <person name="Daniel R."/>
            <person name="Schaeberle T.F."/>
        </authorList>
    </citation>
    <scope>NUCLEOTIDE SEQUENCE [LARGE SCALE GENOMIC DNA]</scope>
    <source>
        <strain evidence="2 3">SWB007</strain>
    </source>
</reference>
<evidence type="ECO:0000256" key="1">
    <source>
        <dbReference type="SAM" id="Phobius"/>
    </source>
</evidence>
<feature type="transmembrane region" description="Helical" evidence="1">
    <location>
        <begin position="73"/>
        <end position="98"/>
    </location>
</feature>